<reference evidence="2 3" key="1">
    <citation type="journal article" date="2019" name="Commun. Biol.">
        <title>The bagworm genome reveals a unique fibroin gene that provides high tensile strength.</title>
        <authorList>
            <person name="Kono N."/>
            <person name="Nakamura H."/>
            <person name="Ohtoshi R."/>
            <person name="Tomita M."/>
            <person name="Numata K."/>
            <person name="Arakawa K."/>
        </authorList>
    </citation>
    <scope>NUCLEOTIDE SEQUENCE [LARGE SCALE GENOMIC DNA]</scope>
</reference>
<gene>
    <name evidence="2" type="ORF">EVAR_61471_1</name>
</gene>
<evidence type="ECO:0000256" key="1">
    <source>
        <dbReference type="SAM" id="MobiDB-lite"/>
    </source>
</evidence>
<evidence type="ECO:0000313" key="2">
    <source>
        <dbReference type="EMBL" id="GBP82610.1"/>
    </source>
</evidence>
<protein>
    <submittedName>
        <fullName evidence="2">Uncharacterized protein</fullName>
    </submittedName>
</protein>
<sequence length="66" mass="7577">MRRDERERRVRRPRARLPVIATERPELETRLGPESRSRTKPGSDSRAGPRSELRVELENGSSRGPA</sequence>
<evidence type="ECO:0000313" key="3">
    <source>
        <dbReference type="Proteomes" id="UP000299102"/>
    </source>
</evidence>
<dbReference type="Proteomes" id="UP000299102">
    <property type="component" value="Unassembled WGS sequence"/>
</dbReference>
<proteinExistence type="predicted"/>
<organism evidence="2 3">
    <name type="scientific">Eumeta variegata</name>
    <name type="common">Bagworm moth</name>
    <name type="synonym">Eumeta japonica</name>
    <dbReference type="NCBI Taxonomy" id="151549"/>
    <lineage>
        <taxon>Eukaryota</taxon>
        <taxon>Metazoa</taxon>
        <taxon>Ecdysozoa</taxon>
        <taxon>Arthropoda</taxon>
        <taxon>Hexapoda</taxon>
        <taxon>Insecta</taxon>
        <taxon>Pterygota</taxon>
        <taxon>Neoptera</taxon>
        <taxon>Endopterygota</taxon>
        <taxon>Lepidoptera</taxon>
        <taxon>Glossata</taxon>
        <taxon>Ditrysia</taxon>
        <taxon>Tineoidea</taxon>
        <taxon>Psychidae</taxon>
        <taxon>Oiketicinae</taxon>
        <taxon>Eumeta</taxon>
    </lineage>
</organism>
<keyword evidence="3" id="KW-1185">Reference proteome</keyword>
<dbReference type="AlphaFoldDB" id="A0A4C1Z4N5"/>
<dbReference type="EMBL" id="BGZK01001573">
    <property type="protein sequence ID" value="GBP82610.1"/>
    <property type="molecule type" value="Genomic_DNA"/>
</dbReference>
<accession>A0A4C1Z4N5</accession>
<feature type="compositionally biased region" description="Basic and acidic residues" evidence="1">
    <location>
        <begin position="23"/>
        <end position="57"/>
    </location>
</feature>
<feature type="region of interest" description="Disordered" evidence="1">
    <location>
        <begin position="1"/>
        <end position="66"/>
    </location>
</feature>
<name>A0A4C1Z4N5_EUMVA</name>
<comment type="caution">
    <text evidence="2">The sequence shown here is derived from an EMBL/GenBank/DDBJ whole genome shotgun (WGS) entry which is preliminary data.</text>
</comment>